<dbReference type="AlphaFoldDB" id="A0A9N7VXT7"/>
<gene>
    <name evidence="2" type="ORF">PLEPLA_LOCUS48117</name>
</gene>
<sequence length="102" mass="11073">MHVSVSILTGAKAPRARIYQGPPSASRCLNRLVSAKSRGVGGVLVSARGQMPPQQRLDPDKSCQADFEPPGVEGNRPVPPAAQAYRCHGEKDKQFPERILRK</sequence>
<protein>
    <submittedName>
        <fullName evidence="2">Uncharacterized protein</fullName>
    </submittedName>
</protein>
<keyword evidence="3" id="KW-1185">Reference proteome</keyword>
<evidence type="ECO:0000313" key="3">
    <source>
        <dbReference type="Proteomes" id="UP001153269"/>
    </source>
</evidence>
<dbReference type="Proteomes" id="UP001153269">
    <property type="component" value="Unassembled WGS sequence"/>
</dbReference>
<proteinExistence type="predicted"/>
<accession>A0A9N7VXT7</accession>
<comment type="caution">
    <text evidence="2">The sequence shown here is derived from an EMBL/GenBank/DDBJ whole genome shotgun (WGS) entry which is preliminary data.</text>
</comment>
<evidence type="ECO:0000256" key="1">
    <source>
        <dbReference type="SAM" id="MobiDB-lite"/>
    </source>
</evidence>
<evidence type="ECO:0000313" key="2">
    <source>
        <dbReference type="EMBL" id="CAB1460266.1"/>
    </source>
</evidence>
<dbReference type="EMBL" id="CADEAL010004469">
    <property type="protein sequence ID" value="CAB1460266.1"/>
    <property type="molecule type" value="Genomic_DNA"/>
</dbReference>
<feature type="region of interest" description="Disordered" evidence="1">
    <location>
        <begin position="48"/>
        <end position="82"/>
    </location>
</feature>
<name>A0A9N7VXT7_PLEPL</name>
<organism evidence="2 3">
    <name type="scientific">Pleuronectes platessa</name>
    <name type="common">European plaice</name>
    <dbReference type="NCBI Taxonomy" id="8262"/>
    <lineage>
        <taxon>Eukaryota</taxon>
        <taxon>Metazoa</taxon>
        <taxon>Chordata</taxon>
        <taxon>Craniata</taxon>
        <taxon>Vertebrata</taxon>
        <taxon>Euteleostomi</taxon>
        <taxon>Actinopterygii</taxon>
        <taxon>Neopterygii</taxon>
        <taxon>Teleostei</taxon>
        <taxon>Neoteleostei</taxon>
        <taxon>Acanthomorphata</taxon>
        <taxon>Carangaria</taxon>
        <taxon>Pleuronectiformes</taxon>
        <taxon>Pleuronectoidei</taxon>
        <taxon>Pleuronectidae</taxon>
        <taxon>Pleuronectes</taxon>
    </lineage>
</organism>
<reference evidence="2" key="1">
    <citation type="submission" date="2020-03" db="EMBL/GenBank/DDBJ databases">
        <authorList>
            <person name="Weist P."/>
        </authorList>
    </citation>
    <scope>NUCLEOTIDE SEQUENCE</scope>
</reference>